<dbReference type="PANTHER" id="PTHR15077">
    <property type="entry name" value="FAS-ASSOCIATING DEATH DOMAIN-CONTAINING PROTEIN FADD"/>
    <property type="match status" value="1"/>
</dbReference>
<dbReference type="Pfam" id="PF00531">
    <property type="entry name" value="Death"/>
    <property type="match status" value="1"/>
</dbReference>
<dbReference type="AlphaFoldDB" id="C3YXR1"/>
<dbReference type="FunFam" id="1.10.533.10:FF:000087">
    <property type="entry name" value="Uncharacterized protein"/>
    <property type="match status" value="1"/>
</dbReference>
<gene>
    <name evidence="2" type="ORF">BRAFLDRAFT_90118</name>
</gene>
<dbReference type="PROSITE" id="PS50017">
    <property type="entry name" value="DEATH_DOMAIN"/>
    <property type="match status" value="1"/>
</dbReference>
<dbReference type="EMBL" id="GG666563">
    <property type="protein sequence ID" value="EEN54870.1"/>
    <property type="molecule type" value="Genomic_DNA"/>
</dbReference>
<name>C3YXR1_BRAFL</name>
<dbReference type="GO" id="GO:0007165">
    <property type="term" value="P:signal transduction"/>
    <property type="evidence" value="ECO:0007669"/>
    <property type="project" value="InterPro"/>
</dbReference>
<dbReference type="InterPro" id="IPR011029">
    <property type="entry name" value="DEATH-like_dom_sf"/>
</dbReference>
<dbReference type="SUPFAM" id="SSF47986">
    <property type="entry name" value="DEATH domain"/>
    <property type="match status" value="1"/>
</dbReference>
<evidence type="ECO:0000259" key="1">
    <source>
        <dbReference type="PROSITE" id="PS50017"/>
    </source>
</evidence>
<dbReference type="Gene3D" id="1.10.533.10">
    <property type="entry name" value="Death Domain, Fas"/>
    <property type="match status" value="1"/>
</dbReference>
<dbReference type="InterPro" id="IPR000488">
    <property type="entry name" value="Death_dom"/>
</dbReference>
<feature type="domain" description="Death" evidence="1">
    <location>
        <begin position="311"/>
        <end position="390"/>
    </location>
</feature>
<evidence type="ECO:0000313" key="2">
    <source>
        <dbReference type="EMBL" id="EEN54870.1"/>
    </source>
</evidence>
<protein>
    <recommendedName>
        <fullName evidence="1">Death domain-containing protein</fullName>
    </recommendedName>
</protein>
<dbReference type="PANTHER" id="PTHR15077:SF9">
    <property type="entry name" value="C-TERMINAL OF ROC (COR) DOMAIN-CONTAINING PROTEIN"/>
    <property type="match status" value="1"/>
</dbReference>
<sequence length="390" mass="43867">MASAGSTDPSATAWFVFPGTGLRRRLMLKDATPKKLKKAFKLPGYPVFLVDIEHDLVVFVDEEDSLIPDLVPNKEYKIEVEDVGDTATSTSAIADMVFEKDESELRRAVNEQAAAKGLEYMLDTILSRLEETDVRLLMRVWSARTRKQESLGVSADVMKDMMKSEYIKAGELRMLLLEKDMLAAGISFPAIVRDMPDVSEELKYTRTVECAVGPAGGQLEIPGFVKLIVPPEVLQQDTMIAISTVDVASILRDPKSVNWISGYPWSLGEDACPCELLDQVLFSPAVQECDIPPRTSTRWNRTDTTGAVDVENDVFEKVVANVSNKWDDLARKLGFSRNQIKGIQLLEPDNDHRCREMLHRWRNREGMRATIHILKQALIDIDERLTAERL</sequence>
<dbReference type="InParanoid" id="C3YXR1"/>
<accession>C3YXR1</accession>
<dbReference type="InterPro" id="IPR016729">
    <property type="entry name" value="FADD"/>
</dbReference>
<organism>
    <name type="scientific">Branchiostoma floridae</name>
    <name type="common">Florida lancelet</name>
    <name type="synonym">Amphioxus</name>
    <dbReference type="NCBI Taxonomy" id="7739"/>
    <lineage>
        <taxon>Eukaryota</taxon>
        <taxon>Metazoa</taxon>
        <taxon>Chordata</taxon>
        <taxon>Cephalochordata</taxon>
        <taxon>Leptocardii</taxon>
        <taxon>Amphioxiformes</taxon>
        <taxon>Branchiostomatidae</taxon>
        <taxon>Branchiostoma</taxon>
    </lineage>
</organism>
<proteinExistence type="predicted"/>
<dbReference type="CDD" id="cd01670">
    <property type="entry name" value="Death"/>
    <property type="match status" value="1"/>
</dbReference>
<reference evidence="2" key="1">
    <citation type="journal article" date="2008" name="Nature">
        <title>The amphioxus genome and the evolution of the chordate karyotype.</title>
        <authorList>
            <consortium name="US DOE Joint Genome Institute (JGI-PGF)"/>
            <person name="Putnam N.H."/>
            <person name="Butts T."/>
            <person name="Ferrier D.E.K."/>
            <person name="Furlong R.F."/>
            <person name="Hellsten U."/>
            <person name="Kawashima T."/>
            <person name="Robinson-Rechavi M."/>
            <person name="Shoguchi E."/>
            <person name="Terry A."/>
            <person name="Yu J.-K."/>
            <person name="Benito-Gutierrez E.L."/>
            <person name="Dubchak I."/>
            <person name="Garcia-Fernandez J."/>
            <person name="Gibson-Brown J.J."/>
            <person name="Grigoriev I.V."/>
            <person name="Horton A.C."/>
            <person name="de Jong P.J."/>
            <person name="Jurka J."/>
            <person name="Kapitonov V.V."/>
            <person name="Kohara Y."/>
            <person name="Kuroki Y."/>
            <person name="Lindquist E."/>
            <person name="Lucas S."/>
            <person name="Osoegawa K."/>
            <person name="Pennacchio L.A."/>
            <person name="Salamov A.A."/>
            <person name="Satou Y."/>
            <person name="Sauka-Spengler T."/>
            <person name="Schmutz J."/>
            <person name="Shin-I T."/>
            <person name="Toyoda A."/>
            <person name="Bronner-Fraser M."/>
            <person name="Fujiyama A."/>
            <person name="Holland L.Z."/>
            <person name="Holland P.W.H."/>
            <person name="Satoh N."/>
            <person name="Rokhsar D.S."/>
        </authorList>
    </citation>
    <scope>NUCLEOTIDE SEQUENCE [LARGE SCALE GENOMIC DNA]</scope>
    <source>
        <strain evidence="2">S238N-H82</strain>
        <tissue evidence="2">Testes</tissue>
    </source>
</reference>